<dbReference type="CDD" id="cd06173">
    <property type="entry name" value="MFS_MefA_like"/>
    <property type="match status" value="1"/>
</dbReference>
<keyword evidence="3" id="KW-1003">Cell membrane</keyword>
<dbReference type="EMBL" id="BAABAF010000002">
    <property type="protein sequence ID" value="GAA3757712.1"/>
    <property type="molecule type" value="Genomic_DNA"/>
</dbReference>
<evidence type="ECO:0000256" key="7">
    <source>
        <dbReference type="SAM" id="Phobius"/>
    </source>
</evidence>
<feature type="transmembrane region" description="Helical" evidence="7">
    <location>
        <begin position="270"/>
        <end position="287"/>
    </location>
</feature>
<evidence type="ECO:0000259" key="8">
    <source>
        <dbReference type="PROSITE" id="PS50850"/>
    </source>
</evidence>
<evidence type="ECO:0000256" key="4">
    <source>
        <dbReference type="ARBA" id="ARBA00022692"/>
    </source>
</evidence>
<gene>
    <name evidence="9" type="ORF">GCM10022240_08110</name>
</gene>
<name>A0ABP7G6P3_9MICO</name>
<organism evidence="9 10">
    <name type="scientific">Microbacterium kribbense</name>
    <dbReference type="NCBI Taxonomy" id="433645"/>
    <lineage>
        <taxon>Bacteria</taxon>
        <taxon>Bacillati</taxon>
        <taxon>Actinomycetota</taxon>
        <taxon>Actinomycetes</taxon>
        <taxon>Micrococcales</taxon>
        <taxon>Microbacteriaceae</taxon>
        <taxon>Microbacterium</taxon>
    </lineage>
</organism>
<comment type="subcellular location">
    <subcellularLocation>
        <location evidence="1">Cell membrane</location>
        <topology evidence="1">Multi-pass membrane protein</topology>
    </subcellularLocation>
</comment>
<dbReference type="Proteomes" id="UP001500540">
    <property type="component" value="Unassembled WGS sequence"/>
</dbReference>
<accession>A0ABP7G6P3</accession>
<feature type="domain" description="Major facilitator superfamily (MFS) profile" evidence="8">
    <location>
        <begin position="1"/>
        <end position="411"/>
    </location>
</feature>
<feature type="transmembrane region" description="Helical" evidence="7">
    <location>
        <begin position="232"/>
        <end position="250"/>
    </location>
</feature>
<feature type="transmembrane region" description="Helical" evidence="7">
    <location>
        <begin position="357"/>
        <end position="383"/>
    </location>
</feature>
<keyword evidence="2" id="KW-0813">Transport</keyword>
<keyword evidence="6 7" id="KW-0472">Membrane</keyword>
<feature type="transmembrane region" description="Helical" evidence="7">
    <location>
        <begin position="177"/>
        <end position="195"/>
    </location>
</feature>
<feature type="transmembrane region" description="Helical" evidence="7">
    <location>
        <begin position="299"/>
        <end position="316"/>
    </location>
</feature>
<dbReference type="PANTHER" id="PTHR43266:SF7">
    <property type="entry name" value="TRANSPORTER, PUTATIVE-RELATED"/>
    <property type="match status" value="1"/>
</dbReference>
<keyword evidence="10" id="KW-1185">Reference proteome</keyword>
<evidence type="ECO:0000256" key="3">
    <source>
        <dbReference type="ARBA" id="ARBA00022475"/>
    </source>
</evidence>
<evidence type="ECO:0000256" key="2">
    <source>
        <dbReference type="ARBA" id="ARBA00022448"/>
    </source>
</evidence>
<dbReference type="InterPro" id="IPR036259">
    <property type="entry name" value="MFS_trans_sf"/>
</dbReference>
<evidence type="ECO:0000313" key="9">
    <source>
        <dbReference type="EMBL" id="GAA3757712.1"/>
    </source>
</evidence>
<dbReference type="PANTHER" id="PTHR43266">
    <property type="entry name" value="MACROLIDE-EFFLUX PROTEIN"/>
    <property type="match status" value="1"/>
</dbReference>
<protein>
    <recommendedName>
        <fullName evidence="8">Major facilitator superfamily (MFS) profile domain-containing protein</fullName>
    </recommendedName>
</protein>
<evidence type="ECO:0000313" key="10">
    <source>
        <dbReference type="Proteomes" id="UP001500540"/>
    </source>
</evidence>
<feature type="transmembrane region" description="Helical" evidence="7">
    <location>
        <begin position="53"/>
        <end position="75"/>
    </location>
</feature>
<dbReference type="Pfam" id="PF07690">
    <property type="entry name" value="MFS_1"/>
    <property type="match status" value="2"/>
</dbReference>
<keyword evidence="4 7" id="KW-0812">Transmembrane</keyword>
<sequence>MKRPLQNSIWAIRDARIVLIARAVSTAGTAVTSIAAILLLHNGLTGGGADEGVAAMVVAAFLAALAIPTIATMGVAGRVADTMDSRLVLTVTALVQAAAVAALGFAPNTVMIFVTGVVIAVAQAFAQPTWSALVPRVVGEEHIGHAISWQQGLTAVASPVGAAFGGILVTLDEVAWGFWADAATYVVLAGAALLIRTRRHVEPAEDRPVGVPVPPADTSWTAGIRIVARDRILVPLFASILVFVVLVEGINPVEVFLVRDGLHASNWEYGLSEFFAGAGGLIGAAIAGRIVHNHRRARAATVGFGLAAAVMVGAGLAPSFWIYAVLLTVMVAAFGTGNATFGALMTSRTPDAQRGRVYAALGGLARTASLIALALGGTANALIGPRATFVVAGIAGALTMAVAGLTVVRAQRAEASAAVSTATSDT</sequence>
<evidence type="ECO:0000256" key="1">
    <source>
        <dbReference type="ARBA" id="ARBA00004651"/>
    </source>
</evidence>
<dbReference type="PROSITE" id="PS50850">
    <property type="entry name" value="MFS"/>
    <property type="match status" value="1"/>
</dbReference>
<dbReference type="RefSeq" id="WP_344780809.1">
    <property type="nucleotide sequence ID" value="NZ_BAABAF010000002.1"/>
</dbReference>
<reference evidence="10" key="1">
    <citation type="journal article" date="2019" name="Int. J. Syst. Evol. Microbiol.">
        <title>The Global Catalogue of Microorganisms (GCM) 10K type strain sequencing project: providing services to taxonomists for standard genome sequencing and annotation.</title>
        <authorList>
            <consortium name="The Broad Institute Genomics Platform"/>
            <consortium name="The Broad Institute Genome Sequencing Center for Infectious Disease"/>
            <person name="Wu L."/>
            <person name="Ma J."/>
        </authorList>
    </citation>
    <scope>NUCLEOTIDE SEQUENCE [LARGE SCALE GENOMIC DNA]</scope>
    <source>
        <strain evidence="10">JCM 16950</strain>
    </source>
</reference>
<evidence type="ECO:0000256" key="6">
    <source>
        <dbReference type="ARBA" id="ARBA00023136"/>
    </source>
</evidence>
<feature type="transmembrane region" description="Helical" evidence="7">
    <location>
        <begin position="389"/>
        <end position="408"/>
    </location>
</feature>
<dbReference type="InterPro" id="IPR011701">
    <property type="entry name" value="MFS"/>
</dbReference>
<keyword evidence="5 7" id="KW-1133">Transmembrane helix</keyword>
<proteinExistence type="predicted"/>
<evidence type="ECO:0000256" key="5">
    <source>
        <dbReference type="ARBA" id="ARBA00022989"/>
    </source>
</evidence>
<dbReference type="SUPFAM" id="SSF103473">
    <property type="entry name" value="MFS general substrate transporter"/>
    <property type="match status" value="1"/>
</dbReference>
<dbReference type="Gene3D" id="1.20.1250.20">
    <property type="entry name" value="MFS general substrate transporter like domains"/>
    <property type="match status" value="1"/>
</dbReference>
<feature type="transmembrane region" description="Helical" evidence="7">
    <location>
        <begin position="20"/>
        <end position="41"/>
    </location>
</feature>
<feature type="transmembrane region" description="Helical" evidence="7">
    <location>
        <begin position="322"/>
        <end position="345"/>
    </location>
</feature>
<comment type="caution">
    <text evidence="9">The sequence shown here is derived from an EMBL/GenBank/DDBJ whole genome shotgun (WGS) entry which is preliminary data.</text>
</comment>
<dbReference type="InterPro" id="IPR020846">
    <property type="entry name" value="MFS_dom"/>
</dbReference>